<dbReference type="EMBL" id="CM043049">
    <property type="protein sequence ID" value="KAI4557919.1"/>
    <property type="molecule type" value="Genomic_DNA"/>
</dbReference>
<reference evidence="1" key="1">
    <citation type="submission" date="2022-03" db="EMBL/GenBank/DDBJ databases">
        <title>Genomic analyses of argali, domestic sheep and their hybrids provide insights into chromosomal evolution, heterosis and genetic basis of agronomic traits.</title>
        <authorList>
            <person name="Li M."/>
        </authorList>
    </citation>
    <scope>NUCLEOTIDE SEQUENCE</scope>
    <source>
        <strain evidence="1">F1 hybrid</strain>
    </source>
</reference>
<protein>
    <submittedName>
        <fullName evidence="1">Uncharacterized protein</fullName>
    </submittedName>
</protein>
<evidence type="ECO:0000313" key="1">
    <source>
        <dbReference type="EMBL" id="KAI4557919.1"/>
    </source>
</evidence>
<evidence type="ECO:0000313" key="2">
    <source>
        <dbReference type="Proteomes" id="UP001057279"/>
    </source>
</evidence>
<dbReference type="Proteomes" id="UP001057279">
    <property type="component" value="Linkage Group LG24"/>
</dbReference>
<sequence>MKRQGASSERKRARIPSGKAGAANGFLMEVCVDSVESAVNAERGGAGRIELCSGLLEGGTTPSMGVLQVVKQYVQIPVFVMIRPRGGDFLYSDREVEVMKADIRLAKLYGADGLVFGALTEDGHIDKELCMSLVALCRPLPVTFHRAFDMVHDPVAALETLLTLGFERVLTSGCDSSALEGLPLIKRLIDQAKGRIVVMPGGGITDRNLQRILEGSGATEFHCSARSARDSGMKFRTQKSIILSSAYLFMLAHFLLLFYDLSKYILCSRTKKSSITKLYLAKQVIVGFLLILAAIDLALALTEDTGQATVPAVKYTNPILYLVTWDSSSNLAYSCVYFIFYALQIPVLILSAFSEKDDSSKNPSTTASFLSSITFSWYDSTVLKGFRKPLTLKDVWDIEDEAKTNALVSRFEKYMAEELQKARRAFQKRQKKKSKRNTGASVNGLDKNQSQSQDVLVLEETKKKKKKSETTKDFPKSWLVKALFKTFYVILLKSFLLKVVYDLLTFLNPQLLKLLIAFANDHGIYLWTGYLYSILLFVVALIQSVCLQYYFQLCFLLGMKVRTTVMASVYKKALTLSNRARKQYTVGETVNLMSVDAQKLMDVTNFIHLLWSNVLQIALAIYFLWAELGPSVLAGVGVMVILIPINGVLATRNRAIQVKNMKNKDSRLKIMNEILSGIKILKYFAWEPSFQNQVHNLRKKELRNLLRFGQLQSAIMFLLYLTPVLVSVITFSVYVLVDSSNVLDAQKAFTSITLFNILRFPMSMLPMLISSMLQASVSTERLEKYLGGDDLDTSAIRHDCNSDKAVQFSEASFTWDHDLGVTIQDVNLDIMPGQLVAVVGTVGSGKSSLMSAMLGEMENVHGHITVKGSVAYVPQQSWIQNGTIKENILFGSELDEKKYQQVLEACALLPDLEVLPGGDMAEIGEKTRILVTHSIHFLPQVDEIVVVGNGTILEKGSYSTLLANKGLFAKNLKTFVKQTGPEDEATVNEDSEDDDCGLVPSVEEISEDVASLSMKRENDLHRTLSRRSRSSSRRLKSLKDSLKIRNANILKEEEEPVRGQKLIKKEFVQTGKVKFSVYLKYLQAIGWCSIVFILLGFVIYYVAFIGSNLWLSAWTSDSKKYNGTNYPSSQRDLRVGVYGALGIAQGFFVFIANIWSVYGCNHASNILHKQLLNNILRAPMSFFDTTPIGRIVNRFAGDISTVDDTLPMSLRSWVLCFLGIVSTLVMICLATPIFVVVIIPLGIIYVSVQVDLLGDIPQQEPKLFTSGQFSFHWGVCGGAVFYVATSRQLRRLDSVTRSPIYSHFSETVSGLSVIRAFEHQQRFLKQSEAAIDNNQKCVFSWITSNRWLAVRLELIGNLIVFFASLMMVIYRHNLNGDTVGFVLSNALNITQTLNWLVRMTSEIETNIVAVERITEYINVENEAPWVTDKRPPEGWPSKGEIQFSNYEVRYRPELDLVLRGITCDIKSAEKIGVVGRTGAGKSSLTNCLFRILEAAGGQITIDGVDIASIGLHDLREKLTIIPQDPILFSGSLRMNLDPFNNYSDEEIWKALELSHLKSFVAGLQAGLSYEVTEGGDNLSIGQRQLLCLARALLRKSKILIMDEATAAVDLETDQLIQTTIQTEFSHCTTITIAHRLHTIMDSDKVMVLDSGKIVEYDSPEELLRNPGPFYFMAQEAGIENTNSTSF</sequence>
<organism evidence="1 2">
    <name type="scientific">Ovis ammon polii x Ovis aries</name>
    <dbReference type="NCBI Taxonomy" id="2918886"/>
    <lineage>
        <taxon>Eukaryota</taxon>
        <taxon>Metazoa</taxon>
        <taxon>Chordata</taxon>
        <taxon>Craniata</taxon>
        <taxon>Vertebrata</taxon>
        <taxon>Euteleostomi</taxon>
        <taxon>Mammalia</taxon>
        <taxon>Eutheria</taxon>
        <taxon>Laurasiatheria</taxon>
        <taxon>Artiodactyla</taxon>
        <taxon>Ruminantia</taxon>
        <taxon>Pecora</taxon>
        <taxon>Bovidae</taxon>
        <taxon>Caprinae</taxon>
        <taxon>Ovis</taxon>
    </lineage>
</organism>
<proteinExistence type="predicted"/>
<keyword evidence="2" id="KW-1185">Reference proteome</keyword>
<comment type="caution">
    <text evidence="1">The sequence shown here is derived from an EMBL/GenBank/DDBJ whole genome shotgun (WGS) entry which is preliminary data.</text>
</comment>
<gene>
    <name evidence="1" type="ORF">MJG53_018672</name>
</gene>
<accession>A0ACB9U587</accession>
<name>A0ACB9U587_9CETA</name>